<dbReference type="RefSeq" id="WP_332863282.1">
    <property type="nucleotide sequence ID" value="NZ_JBAFSM010000002.1"/>
</dbReference>
<gene>
    <name evidence="1" type="ORF">V0288_01755</name>
</gene>
<sequence>MKKIFPILPFILLGTIFAAPGYAREISIQFPRGSHCGSYSGRVKVGDNFVLNLAKEQQLIIKQTTSHDYSVIAPDGRSLKVIQTFPDNENQYWTGNRSGKFKVKVGSVPDGRPIDIQFCAYSGEGKL</sequence>
<comment type="caution">
    <text evidence="1">The sequence shown here is derived from an EMBL/GenBank/DDBJ whole genome shotgun (WGS) entry which is preliminary data.</text>
</comment>
<protein>
    <submittedName>
        <fullName evidence="1">Uncharacterized protein</fullName>
    </submittedName>
</protein>
<keyword evidence="2" id="KW-1185">Reference proteome</keyword>
<accession>A0AAW9QRB0</accession>
<proteinExistence type="predicted"/>
<dbReference type="EMBL" id="JBAFSM010000002">
    <property type="protein sequence ID" value="MEG3435831.1"/>
    <property type="molecule type" value="Genomic_DNA"/>
</dbReference>
<dbReference type="Proteomes" id="UP001328733">
    <property type="component" value="Unassembled WGS sequence"/>
</dbReference>
<evidence type="ECO:0000313" key="1">
    <source>
        <dbReference type="EMBL" id="MEG3435831.1"/>
    </source>
</evidence>
<reference evidence="1 2" key="1">
    <citation type="submission" date="2024-01" db="EMBL/GenBank/DDBJ databases">
        <title>Genomic insights into the taxonomy and metabolism of the cyanobacterium Pannus brasiliensis CCIBt3594.</title>
        <authorList>
            <person name="Machado M."/>
            <person name="Botero N.B."/>
            <person name="Andreote A.P.D."/>
            <person name="Feitosa A.M.T."/>
            <person name="Popin R."/>
            <person name="Sivonen K."/>
            <person name="Fiore M.F."/>
        </authorList>
    </citation>
    <scope>NUCLEOTIDE SEQUENCE [LARGE SCALE GENOMIC DNA]</scope>
    <source>
        <strain evidence="1 2">CCIBt3594</strain>
    </source>
</reference>
<name>A0AAW9QRB0_9CHRO</name>
<organism evidence="1 2">
    <name type="scientific">Pannus brasiliensis CCIBt3594</name>
    <dbReference type="NCBI Taxonomy" id="1427578"/>
    <lineage>
        <taxon>Bacteria</taxon>
        <taxon>Bacillati</taxon>
        <taxon>Cyanobacteriota</taxon>
        <taxon>Cyanophyceae</taxon>
        <taxon>Oscillatoriophycideae</taxon>
        <taxon>Chroococcales</taxon>
        <taxon>Microcystaceae</taxon>
        <taxon>Pannus</taxon>
    </lineage>
</organism>
<dbReference type="AlphaFoldDB" id="A0AAW9QRB0"/>
<evidence type="ECO:0000313" key="2">
    <source>
        <dbReference type="Proteomes" id="UP001328733"/>
    </source>
</evidence>